<reference evidence="2" key="2">
    <citation type="submission" date="2012-08" db="EMBL/GenBank/DDBJ databases">
        <title>Genome sequence of Kazachstania naganishii.</title>
        <authorList>
            <person name="Gordon J.L."/>
            <person name="Armisen D."/>
            <person name="Proux-Wera E."/>
            <person name="OhEigeartaigh S.S."/>
            <person name="Byrne K.P."/>
            <person name="Wolfe K.H."/>
        </authorList>
    </citation>
    <scope>NUCLEOTIDE SEQUENCE [LARGE SCALE GENOMIC DNA]</scope>
    <source>
        <strain evidence="2">ATCC MYA-139 / BCRC 22969 / CBS 8797 / CCRC 22969 / KCTC 17520 / NBRC 10181 / NCYC 3082</strain>
    </source>
</reference>
<dbReference type="NCBIfam" id="TIGR01509">
    <property type="entry name" value="HAD-SF-IA-v3"/>
    <property type="match status" value="1"/>
</dbReference>
<dbReference type="PANTHER" id="PTHR18901">
    <property type="entry name" value="2-DEOXYGLUCOSE-6-PHOSPHATE PHOSPHATASE 2"/>
    <property type="match status" value="1"/>
</dbReference>
<dbReference type="AlphaFoldDB" id="J7RX78"/>
<protein>
    <submittedName>
        <fullName evidence="1">Uncharacterized protein</fullName>
    </submittedName>
</protein>
<accession>J7RX78</accession>
<dbReference type="OMA" id="ELQCRGK"/>
<dbReference type="GeneID" id="34525342"/>
<dbReference type="HOGENOM" id="CLU_045011_13_0_1"/>
<dbReference type="EMBL" id="HE978316">
    <property type="protein sequence ID" value="CCK69662.1"/>
    <property type="molecule type" value="Genomic_DNA"/>
</dbReference>
<gene>
    <name evidence="1" type="primary">KNAG0C05640</name>
    <name evidence="1" type="ordered locus">KNAG_0C05640</name>
</gene>
<dbReference type="RefSeq" id="XP_022463908.1">
    <property type="nucleotide sequence ID" value="XM_022607298.1"/>
</dbReference>
<dbReference type="Proteomes" id="UP000006310">
    <property type="component" value="Chromosome 3"/>
</dbReference>
<dbReference type="Pfam" id="PF00702">
    <property type="entry name" value="Hydrolase"/>
    <property type="match status" value="1"/>
</dbReference>
<evidence type="ECO:0000313" key="1">
    <source>
        <dbReference type="EMBL" id="CCK69662.1"/>
    </source>
</evidence>
<evidence type="ECO:0000313" key="2">
    <source>
        <dbReference type="Proteomes" id="UP000006310"/>
    </source>
</evidence>
<dbReference type="InterPro" id="IPR023214">
    <property type="entry name" value="HAD_sf"/>
</dbReference>
<name>J7RX78_HUIN7</name>
<dbReference type="SFLD" id="SFLDG01129">
    <property type="entry name" value="C1.5:_HAD__Beta-PGM__Phosphata"/>
    <property type="match status" value="1"/>
</dbReference>
<dbReference type="InterPro" id="IPR006439">
    <property type="entry name" value="HAD-SF_hydro_IA"/>
</dbReference>
<dbReference type="InterPro" id="IPR023198">
    <property type="entry name" value="PGP-like_dom2"/>
</dbReference>
<reference evidence="1 2" key="1">
    <citation type="journal article" date="2011" name="Proc. Natl. Acad. Sci. U.S.A.">
        <title>Evolutionary erosion of yeast sex chromosomes by mating-type switching accidents.</title>
        <authorList>
            <person name="Gordon J.L."/>
            <person name="Armisen D."/>
            <person name="Proux-Wera E."/>
            <person name="Oheigeartaigh S.S."/>
            <person name="Byrne K.P."/>
            <person name="Wolfe K.H."/>
        </authorList>
    </citation>
    <scope>NUCLEOTIDE SEQUENCE [LARGE SCALE GENOMIC DNA]</scope>
    <source>
        <strain evidence="2">ATCC MYA-139 / BCRC 22969 / CBS 8797 / CCRC 22969 / KCTC 17520 / NBRC 10181 / NCYC 3082</strain>
    </source>
</reference>
<dbReference type="Gene3D" id="3.40.50.1000">
    <property type="entry name" value="HAD superfamily/HAD-like"/>
    <property type="match status" value="1"/>
</dbReference>
<dbReference type="SUPFAM" id="SSF56784">
    <property type="entry name" value="HAD-like"/>
    <property type="match status" value="1"/>
</dbReference>
<dbReference type="eggNOG" id="KOG2914">
    <property type="taxonomic scope" value="Eukaryota"/>
</dbReference>
<keyword evidence="2" id="KW-1185">Reference proteome</keyword>
<dbReference type="GO" id="GO:0016791">
    <property type="term" value="F:phosphatase activity"/>
    <property type="evidence" value="ECO:0007669"/>
    <property type="project" value="UniProtKB-ARBA"/>
</dbReference>
<sequence length="232" mass="26218">MTVIKACLFDMDGTLVNTEQLYTDATNDLLKQYDRRPISPDFKDEIQGLPGDSVPRRIISHYKLPLDTPEYYSCQTLDWSSTQLCQGAEHTIRELKEMGVPLALCTSSTRELYGKKISPCRDLFDQFDVVVTGDDCRIPSGRGKPAPDIWRLGLRDLNERLHLTLKPHECLVFEDSANGVVSANAFGSRTVWITDDPLVHEKPNKTGHLDLDLVETIPSLTHFKTSNYEFST</sequence>
<dbReference type="KEGG" id="kng:KNAG_0C05640"/>
<dbReference type="Gene3D" id="1.10.150.240">
    <property type="entry name" value="Putative phosphatase, domain 2"/>
    <property type="match status" value="1"/>
</dbReference>
<dbReference type="STRING" id="1071383.J7RX78"/>
<dbReference type="InterPro" id="IPR036412">
    <property type="entry name" value="HAD-like_sf"/>
</dbReference>
<dbReference type="OrthoDB" id="40579at2759"/>
<dbReference type="PANTHER" id="PTHR18901:SF38">
    <property type="entry name" value="PSEUDOURIDINE-5'-PHOSPHATASE"/>
    <property type="match status" value="1"/>
</dbReference>
<proteinExistence type="predicted"/>
<dbReference type="SFLD" id="SFLDS00003">
    <property type="entry name" value="Haloacid_Dehalogenase"/>
    <property type="match status" value="1"/>
</dbReference>
<organism evidence="1 2">
    <name type="scientific">Huiozyma naganishii (strain ATCC MYA-139 / BCRC 22969 / CBS 8797 / KCTC 17520 / NBRC 10181 / NCYC 3082 / Yp74L-3)</name>
    <name type="common">Yeast</name>
    <name type="synonym">Kazachstania naganishii</name>
    <dbReference type="NCBI Taxonomy" id="1071383"/>
    <lineage>
        <taxon>Eukaryota</taxon>
        <taxon>Fungi</taxon>
        <taxon>Dikarya</taxon>
        <taxon>Ascomycota</taxon>
        <taxon>Saccharomycotina</taxon>
        <taxon>Saccharomycetes</taxon>
        <taxon>Saccharomycetales</taxon>
        <taxon>Saccharomycetaceae</taxon>
        <taxon>Huiozyma</taxon>
    </lineage>
</organism>